<evidence type="ECO:0000259" key="1">
    <source>
        <dbReference type="Pfam" id="PF14588"/>
    </source>
</evidence>
<dbReference type="OrthoDB" id="9806229at2"/>
<organism evidence="2 3">
    <name type="scientific">Nesterenkonia jeotgali</name>
    <dbReference type="NCBI Taxonomy" id="317018"/>
    <lineage>
        <taxon>Bacteria</taxon>
        <taxon>Bacillati</taxon>
        <taxon>Actinomycetota</taxon>
        <taxon>Actinomycetes</taxon>
        <taxon>Micrococcales</taxon>
        <taxon>Micrococcaceae</taxon>
        <taxon>Nesterenkonia</taxon>
    </lineage>
</organism>
<evidence type="ECO:0000313" key="2">
    <source>
        <dbReference type="EMBL" id="KUG57553.1"/>
    </source>
</evidence>
<dbReference type="CDD" id="cd02199">
    <property type="entry name" value="YjgF_YER057c_UK114_like_1"/>
    <property type="match status" value="1"/>
</dbReference>
<keyword evidence="3" id="KW-1185">Reference proteome</keyword>
<proteinExistence type="predicted"/>
<sequence>MAEQVSAVESRLAELGLSVPEVVPPVASYQPAVIADGVVYVSGQLPFVDGALPMTGKVGAEVTEEQAHELARQCALNCIGALKSALGDLDRVTRIAKVGGFVASAPSFTGQPKVLNGASELLGAAFGDAGQHARSAVGVTVLPLDTPVEVDLIAHVR</sequence>
<dbReference type="PANTHER" id="PTHR43760">
    <property type="entry name" value="ENDORIBONUCLEASE-RELATED"/>
    <property type="match status" value="1"/>
</dbReference>
<dbReference type="RefSeq" id="WP_058889572.1">
    <property type="nucleotide sequence ID" value="NZ_LQBM01000005.1"/>
</dbReference>
<dbReference type="SUPFAM" id="SSF55298">
    <property type="entry name" value="YjgF-like"/>
    <property type="match status" value="1"/>
</dbReference>
<name>A0A0W8IC80_9MICC</name>
<dbReference type="InterPro" id="IPR013813">
    <property type="entry name" value="Endoribo_LPSP/chorism_mut-like"/>
</dbReference>
<dbReference type="Pfam" id="PF14588">
    <property type="entry name" value="YjgF_endoribonc"/>
    <property type="match status" value="1"/>
</dbReference>
<gene>
    <name evidence="2" type="ORF">AVL63_12970</name>
</gene>
<protein>
    <submittedName>
        <fullName evidence="2">LysR family transcriptional regulator</fullName>
    </submittedName>
</protein>
<comment type="caution">
    <text evidence="2">The sequence shown here is derived from an EMBL/GenBank/DDBJ whole genome shotgun (WGS) entry which is preliminary data.</text>
</comment>
<dbReference type="AlphaFoldDB" id="A0A0W8IC80"/>
<reference evidence="3" key="1">
    <citation type="submission" date="2015-12" db="EMBL/GenBank/DDBJ databases">
        <authorList>
            <person name="Nair G.R."/>
            <person name="Kaur G."/>
            <person name="Mayilraj S."/>
        </authorList>
    </citation>
    <scope>NUCLEOTIDE SEQUENCE [LARGE SCALE GENOMIC DNA]</scope>
    <source>
        <strain evidence="3">CD08_7</strain>
    </source>
</reference>
<dbReference type="EMBL" id="LQBM01000005">
    <property type="protein sequence ID" value="KUG57553.1"/>
    <property type="molecule type" value="Genomic_DNA"/>
</dbReference>
<dbReference type="PANTHER" id="PTHR43760:SF1">
    <property type="entry name" value="ENDORIBONUCLEASE L-PSP_CHORISMATE MUTASE-LIKE DOMAIN-CONTAINING PROTEIN"/>
    <property type="match status" value="1"/>
</dbReference>
<dbReference type="InterPro" id="IPR035959">
    <property type="entry name" value="RutC-like_sf"/>
</dbReference>
<feature type="domain" description="Endoribonuclease L-PSP/chorismate mutase-like" evidence="1">
    <location>
        <begin position="9"/>
        <end position="154"/>
    </location>
</feature>
<dbReference type="Proteomes" id="UP000054023">
    <property type="component" value="Unassembled WGS sequence"/>
</dbReference>
<accession>A0A0W8IC80</accession>
<dbReference type="STRING" id="317018.AVL63_12970"/>
<dbReference type="Gene3D" id="3.30.1330.40">
    <property type="entry name" value="RutC-like"/>
    <property type="match status" value="1"/>
</dbReference>
<evidence type="ECO:0000313" key="3">
    <source>
        <dbReference type="Proteomes" id="UP000054023"/>
    </source>
</evidence>